<dbReference type="InterPro" id="IPR050270">
    <property type="entry name" value="DegV_domain_contain"/>
</dbReference>
<evidence type="ECO:0000313" key="2">
    <source>
        <dbReference type="EMBL" id="EET61871.1"/>
    </source>
</evidence>
<reference evidence="2" key="1">
    <citation type="submission" date="2009-07" db="EMBL/GenBank/DDBJ databases">
        <authorList>
            <person name="Weinstock G."/>
            <person name="Sodergren E."/>
            <person name="Clifton S."/>
            <person name="Fulton L."/>
            <person name="Fulton B."/>
            <person name="Courtney L."/>
            <person name="Fronick C."/>
            <person name="Harrison M."/>
            <person name="Strong C."/>
            <person name="Farmer C."/>
            <person name="Delahaunty K."/>
            <person name="Markovic C."/>
            <person name="Hall O."/>
            <person name="Minx P."/>
            <person name="Tomlinson C."/>
            <person name="Mitreva M."/>
            <person name="Nelson J."/>
            <person name="Hou S."/>
            <person name="Wollam A."/>
            <person name="Pepin K.H."/>
            <person name="Johnson M."/>
            <person name="Bhonagiri V."/>
            <person name="Nash W.E."/>
            <person name="Warren W."/>
            <person name="Chinwalla A."/>
            <person name="Mardis E.R."/>
            <person name="Wilson R.K."/>
        </authorList>
    </citation>
    <scope>NUCLEOTIDE SEQUENCE [LARGE SCALE GENOMIC DNA]</scope>
    <source>
        <strain evidence="2">DSM 14469</strain>
    </source>
</reference>
<dbReference type="AlphaFoldDB" id="C6LBR8"/>
<dbReference type="PROSITE" id="PS51482">
    <property type="entry name" value="DEGV"/>
    <property type="match status" value="1"/>
</dbReference>
<dbReference type="Gene3D" id="3.30.1180.10">
    <property type="match status" value="1"/>
</dbReference>
<sequence>MNVAIVTDSNSGIFEEEGQKLGVQVVPMPVVIDGKVYYEGADLTSEEFYQCLLEHREVSSSQPSPGDVTAVWDRLLDSGYDEIVYIPMSGGLSGSCQMARMLAEDYKGKVQVADNRRISVTQRQSVQDALMLREKGHSAREIKEILEKYAYESIIYVGVETLEYLKKGGRVTPAGAAMGTLLNIKPLLLIKGERLDACAKVRGTRNCQKRLLAEMKRSAEELRKKGTGIYIGAAGSFVGEEQREWVKMVRESFPGEEVRYDPLTCSIGCHVGPGAFGMGISRKTG</sequence>
<name>C6LBR8_9FIRM</name>
<keyword evidence="1" id="KW-0446">Lipid-binding</keyword>
<dbReference type="PANTHER" id="PTHR33434">
    <property type="entry name" value="DEGV DOMAIN-CONTAINING PROTEIN DR_1986-RELATED"/>
    <property type="match status" value="1"/>
</dbReference>
<dbReference type="Gene3D" id="3.40.50.10170">
    <property type="match status" value="1"/>
</dbReference>
<dbReference type="InterPro" id="IPR043168">
    <property type="entry name" value="DegV_C"/>
</dbReference>
<gene>
    <name evidence="2" type="ORF">BRYFOR_06063</name>
</gene>
<dbReference type="RefSeq" id="WP_006860860.1">
    <property type="nucleotide sequence ID" value="NZ_ACCL02000004.1"/>
</dbReference>
<dbReference type="OrthoDB" id="9780216at2"/>
<dbReference type="EMBL" id="ACCL02000004">
    <property type="protein sequence ID" value="EET61871.1"/>
    <property type="molecule type" value="Genomic_DNA"/>
</dbReference>
<dbReference type="InterPro" id="IPR003797">
    <property type="entry name" value="DegV"/>
</dbReference>
<organism evidence="2 3">
    <name type="scientific">Marvinbryantia formatexigens DSM 14469</name>
    <dbReference type="NCBI Taxonomy" id="478749"/>
    <lineage>
        <taxon>Bacteria</taxon>
        <taxon>Bacillati</taxon>
        <taxon>Bacillota</taxon>
        <taxon>Clostridia</taxon>
        <taxon>Lachnospirales</taxon>
        <taxon>Lachnospiraceae</taxon>
        <taxon>Marvinbryantia</taxon>
    </lineage>
</organism>
<dbReference type="Pfam" id="PF02645">
    <property type="entry name" value="DegV"/>
    <property type="match status" value="1"/>
</dbReference>
<keyword evidence="3" id="KW-1185">Reference proteome</keyword>
<evidence type="ECO:0000256" key="1">
    <source>
        <dbReference type="ARBA" id="ARBA00023121"/>
    </source>
</evidence>
<protein>
    <submittedName>
        <fullName evidence="2">EDD domain protein, DegV family</fullName>
    </submittedName>
</protein>
<dbReference type="STRING" id="168384.SAMN05660368_00576"/>
<dbReference type="SUPFAM" id="SSF82549">
    <property type="entry name" value="DAK1/DegV-like"/>
    <property type="match status" value="1"/>
</dbReference>
<dbReference type="eggNOG" id="COG1307">
    <property type="taxonomic scope" value="Bacteria"/>
</dbReference>
<evidence type="ECO:0000313" key="3">
    <source>
        <dbReference type="Proteomes" id="UP000005561"/>
    </source>
</evidence>
<dbReference type="PANTHER" id="PTHR33434:SF2">
    <property type="entry name" value="FATTY ACID-BINDING PROTEIN TM_1468"/>
    <property type="match status" value="1"/>
</dbReference>
<dbReference type="NCBIfam" id="TIGR00762">
    <property type="entry name" value="DegV"/>
    <property type="match status" value="1"/>
</dbReference>
<dbReference type="GO" id="GO:0008289">
    <property type="term" value="F:lipid binding"/>
    <property type="evidence" value="ECO:0007669"/>
    <property type="project" value="UniProtKB-KW"/>
</dbReference>
<accession>C6LBR8</accession>
<proteinExistence type="predicted"/>
<dbReference type="Proteomes" id="UP000005561">
    <property type="component" value="Unassembled WGS sequence"/>
</dbReference>
<comment type="caution">
    <text evidence="2">The sequence shown here is derived from an EMBL/GenBank/DDBJ whole genome shotgun (WGS) entry which is preliminary data.</text>
</comment>